<feature type="binding site" evidence="7">
    <location>
        <position position="42"/>
    </location>
    <ligand>
        <name>NAD(+)</name>
        <dbReference type="ChEBI" id="CHEBI:57540"/>
    </ligand>
</feature>
<feature type="binding site" evidence="7">
    <location>
        <position position="104"/>
    </location>
    <ligand>
        <name>NAD(+)</name>
        <dbReference type="ChEBI" id="CHEBI:57540"/>
    </ligand>
</feature>
<feature type="binding site" evidence="7">
    <location>
        <position position="156"/>
    </location>
    <ligand>
        <name>beta-D-fructose 1,6-bisphosphate</name>
        <dbReference type="ChEBI" id="CHEBI:32966"/>
        <note>allosteric activator</note>
    </ligand>
</feature>
<dbReference type="PROSITE" id="PS51257">
    <property type="entry name" value="PROKAR_LIPOPROTEIN"/>
    <property type="match status" value="1"/>
</dbReference>
<feature type="binding site" evidence="7">
    <location>
        <position position="91"/>
    </location>
    <ligand>
        <name>substrate</name>
    </ligand>
</feature>
<evidence type="ECO:0000259" key="12">
    <source>
        <dbReference type="Pfam" id="PF02866"/>
    </source>
</evidence>
<feature type="binding site" evidence="7">
    <location>
        <begin position="123"/>
        <end position="126"/>
    </location>
    <ligand>
        <name>substrate</name>
    </ligand>
</feature>
<keyword evidence="10" id="KW-0732">Signal</keyword>
<comment type="subcellular location">
    <subcellularLocation>
        <location evidence="7">Cytoplasm</location>
    </subcellularLocation>
</comment>
<feature type="binding site" evidence="7">
    <location>
        <position position="234"/>
    </location>
    <ligand>
        <name>substrate</name>
    </ligand>
</feature>
<feature type="binding site" evidence="7">
    <location>
        <position position="16"/>
    </location>
    <ligand>
        <name>NAD(+)</name>
        <dbReference type="ChEBI" id="CHEBI:57540"/>
    </ligand>
</feature>
<evidence type="ECO:0000256" key="8">
    <source>
        <dbReference type="PIRSR" id="PIRSR000102-1"/>
    </source>
</evidence>
<feature type="binding site" evidence="7">
    <location>
        <position position="146"/>
    </location>
    <ligand>
        <name>NAD(+)</name>
        <dbReference type="ChEBI" id="CHEBI:57540"/>
    </ligand>
</feature>
<dbReference type="InterPro" id="IPR022383">
    <property type="entry name" value="Lactate/malate_DH_C"/>
</dbReference>
<feature type="binding site" evidence="7">
    <location>
        <begin position="151"/>
        <end position="154"/>
    </location>
    <ligand>
        <name>substrate</name>
    </ligand>
</feature>
<dbReference type="Pfam" id="PF00056">
    <property type="entry name" value="Ldh_1_N"/>
    <property type="match status" value="1"/>
</dbReference>
<evidence type="ECO:0000256" key="6">
    <source>
        <dbReference type="ARBA" id="ARBA00049258"/>
    </source>
</evidence>
<dbReference type="SUPFAM" id="SSF51735">
    <property type="entry name" value="NAD(P)-binding Rossmann-fold domains"/>
    <property type="match status" value="1"/>
</dbReference>
<evidence type="ECO:0000256" key="5">
    <source>
        <dbReference type="ARBA" id="ARBA00023027"/>
    </source>
</evidence>
<sequence>MCLKLRKIAIVGTGLVGSSCGFALVNQCVCDELLMIDINEEKAKGEAWDLTHGVEFMSQRTKIRQATFADCSDADIVIFTAGPAPKQGQSRLDTLEVSASICNSVIKEIMKSGFDGFFVVASNPVDIISYHIWKLSGLPKNRIIGTGTTIDSSRLKNFLSKYLDEVDTRSIHAYSMGEHGDSQMVPWSNVSIAGKPLLTLIEENKKLKKEIDLDNLVEKTAKAGWEVYNRKGTTYYGIASAVVGIIKSIFSDERRILPVSALLEGEYGETDVYTGVPTIIGINGAEKVIEIDMTEEEKAKFNNSNNILRQYLKSIGY</sequence>
<dbReference type="CDD" id="cd05291">
    <property type="entry name" value="HicDH_like"/>
    <property type="match status" value="1"/>
</dbReference>
<comment type="similarity">
    <text evidence="2 7">Belongs to the LDH/MDH superfamily. LDH family.</text>
</comment>
<keyword evidence="7" id="KW-0021">Allosteric enzyme</keyword>
<dbReference type="PIRSF" id="PIRSF000102">
    <property type="entry name" value="Lac_mal_DH"/>
    <property type="match status" value="1"/>
</dbReference>
<dbReference type="RefSeq" id="WP_166505551.1">
    <property type="nucleotide sequence ID" value="NZ_LN650648.1"/>
</dbReference>
<evidence type="ECO:0000256" key="1">
    <source>
        <dbReference type="ARBA" id="ARBA00004843"/>
    </source>
</evidence>
<dbReference type="PRINTS" id="PR00086">
    <property type="entry name" value="LLDHDRGNASE"/>
</dbReference>
<dbReference type="EMBL" id="LN650648">
    <property type="protein sequence ID" value="CEI73133.1"/>
    <property type="molecule type" value="Genomic_DNA"/>
</dbReference>
<dbReference type="GO" id="GO:0005737">
    <property type="term" value="C:cytoplasm"/>
    <property type="evidence" value="ECO:0007669"/>
    <property type="project" value="UniProtKB-SubCell"/>
</dbReference>
<dbReference type="UniPathway" id="UPA00554">
    <property type="reaction ID" value="UER00611"/>
</dbReference>
<evidence type="ECO:0000313" key="13">
    <source>
        <dbReference type="EMBL" id="CEI73133.1"/>
    </source>
</evidence>
<feature type="domain" description="Lactate/malate dehydrogenase C-terminal" evidence="12">
    <location>
        <begin position="148"/>
        <end position="313"/>
    </location>
</feature>
<feature type="binding site" evidence="7">
    <location>
        <position position="172"/>
    </location>
    <ligand>
        <name>beta-D-fructose 1,6-bisphosphate</name>
        <dbReference type="ChEBI" id="CHEBI:32966"/>
        <note>allosteric activator</note>
    </ligand>
</feature>
<feature type="signal peptide" evidence="10">
    <location>
        <begin position="1"/>
        <end position="23"/>
    </location>
</feature>
<protein>
    <recommendedName>
        <fullName evidence="3 7">L-lactate dehydrogenase</fullName>
        <shortName evidence="7">L-LDH</shortName>
        <ecNumber evidence="3 7">1.1.1.27</ecNumber>
    </recommendedName>
</protein>
<feature type="active site" description="Proton acceptor" evidence="7 8">
    <location>
        <position position="179"/>
    </location>
</feature>
<dbReference type="GO" id="GO:0006096">
    <property type="term" value="P:glycolytic process"/>
    <property type="evidence" value="ECO:0007669"/>
    <property type="project" value="UniProtKB-UniRule"/>
</dbReference>
<dbReference type="GO" id="GO:0006089">
    <property type="term" value="P:lactate metabolic process"/>
    <property type="evidence" value="ECO:0007669"/>
    <property type="project" value="TreeGrafter"/>
</dbReference>
<dbReference type="InterPro" id="IPR011304">
    <property type="entry name" value="L-lactate_DH"/>
</dbReference>
<evidence type="ECO:0000259" key="11">
    <source>
        <dbReference type="Pfam" id="PF00056"/>
    </source>
</evidence>
<evidence type="ECO:0000256" key="10">
    <source>
        <dbReference type="SAM" id="SignalP"/>
    </source>
</evidence>
<name>A0A2P2BS02_9FIRM</name>
<comment type="subunit">
    <text evidence="7">Homotetramer.</text>
</comment>
<accession>A0A2P2BS02</accession>
<evidence type="ECO:0000256" key="2">
    <source>
        <dbReference type="ARBA" id="ARBA00006054"/>
    </source>
</evidence>
<comment type="caution">
    <text evidence="7">Lacks conserved residue(s) required for the propagation of feature annotation.</text>
</comment>
<dbReference type="InterPro" id="IPR001557">
    <property type="entry name" value="L-lactate/malate_DH"/>
</dbReference>
<keyword evidence="4 7" id="KW-0560">Oxidoreductase</keyword>
<keyword evidence="5 7" id="KW-0520">NAD</keyword>
<evidence type="ECO:0000256" key="3">
    <source>
        <dbReference type="ARBA" id="ARBA00012967"/>
    </source>
</evidence>
<dbReference type="EC" id="1.1.1.27" evidence="3 7"/>
<feature type="binding site" evidence="7">
    <location>
        <begin position="121"/>
        <end position="123"/>
    </location>
    <ligand>
        <name>NAD(+)</name>
        <dbReference type="ChEBI" id="CHEBI:57540"/>
    </ligand>
</feature>
<dbReference type="InterPro" id="IPR015955">
    <property type="entry name" value="Lactate_DH/Glyco_Ohase_4_C"/>
</dbReference>
<evidence type="ECO:0000313" key="14">
    <source>
        <dbReference type="Proteomes" id="UP000245695"/>
    </source>
</evidence>
<dbReference type="InterPro" id="IPR036291">
    <property type="entry name" value="NAD(P)-bd_dom_sf"/>
</dbReference>
<dbReference type="NCBIfam" id="TIGR01771">
    <property type="entry name" value="L-LDH-NAD"/>
    <property type="match status" value="1"/>
</dbReference>
<keyword evidence="7" id="KW-0963">Cytoplasm</keyword>
<gene>
    <name evidence="7" type="primary">ldh</name>
    <name evidence="13" type="ORF">FRIFI_1600</name>
</gene>
<evidence type="ECO:0000256" key="4">
    <source>
        <dbReference type="ARBA" id="ARBA00023002"/>
    </source>
</evidence>
<evidence type="ECO:0000256" key="7">
    <source>
        <dbReference type="HAMAP-Rule" id="MF_00488"/>
    </source>
</evidence>
<dbReference type="PANTHER" id="PTHR43128">
    <property type="entry name" value="L-2-HYDROXYCARBOXYLATE DEHYDROGENASE (NAD(P)(+))"/>
    <property type="match status" value="1"/>
</dbReference>
<dbReference type="InterPro" id="IPR018177">
    <property type="entry name" value="L-lactate_DH_AS"/>
</dbReference>
<dbReference type="Gene3D" id="3.40.50.720">
    <property type="entry name" value="NAD(P)-binding Rossmann-like Domain"/>
    <property type="match status" value="1"/>
</dbReference>
<comment type="activity regulation">
    <text evidence="7">Allosterically activated by fructose 1,6-bisphosphate (FBP).</text>
</comment>
<comment type="pathway">
    <text evidence="1 7">Fermentation; pyruvate fermentation to lactate; (S)-lactate from pyruvate: step 1/1.</text>
</comment>
<dbReference type="Pfam" id="PF02866">
    <property type="entry name" value="Ldh_1_C"/>
    <property type="match status" value="1"/>
</dbReference>
<dbReference type="GO" id="GO:0004459">
    <property type="term" value="F:L-lactate dehydrogenase (NAD+) activity"/>
    <property type="evidence" value="ECO:0007669"/>
    <property type="project" value="UniProtKB-UniRule"/>
</dbReference>
<dbReference type="NCBIfam" id="NF000824">
    <property type="entry name" value="PRK00066.1"/>
    <property type="match status" value="1"/>
</dbReference>
<feature type="domain" description="Lactate/malate dehydrogenase N-terminal" evidence="11">
    <location>
        <begin position="7"/>
        <end position="145"/>
    </location>
</feature>
<feature type="chain" id="PRO_5015202904" description="L-lactate dehydrogenase" evidence="10">
    <location>
        <begin position="24"/>
        <end position="317"/>
    </location>
</feature>
<dbReference type="Proteomes" id="UP000245695">
    <property type="component" value="Chromosome 1"/>
</dbReference>
<dbReference type="PANTHER" id="PTHR43128:SF16">
    <property type="entry name" value="L-LACTATE DEHYDROGENASE"/>
    <property type="match status" value="1"/>
</dbReference>
<dbReference type="KEGG" id="rhom:FRIFI_1600"/>
<dbReference type="AlphaFoldDB" id="A0A2P2BS02"/>
<organism evidence="13 14">
    <name type="scientific">Romboutsia hominis</name>
    <dbReference type="NCBI Taxonomy" id="1507512"/>
    <lineage>
        <taxon>Bacteria</taxon>
        <taxon>Bacillati</taxon>
        <taxon>Bacillota</taxon>
        <taxon>Clostridia</taxon>
        <taxon>Peptostreptococcales</taxon>
        <taxon>Peptostreptococcaceae</taxon>
        <taxon>Romboutsia</taxon>
    </lineage>
</organism>
<dbReference type="InterPro" id="IPR001236">
    <property type="entry name" value="Lactate/malate_DH_N"/>
</dbReference>
<comment type="function">
    <text evidence="7">Catalyzes the conversion of lactate to pyruvate.</text>
</comment>
<proteinExistence type="inferred from homology"/>
<evidence type="ECO:0000256" key="9">
    <source>
        <dbReference type="PIRSR" id="PIRSR000102-3"/>
    </source>
</evidence>
<comment type="catalytic activity">
    <reaction evidence="6 7">
        <text>(S)-lactate + NAD(+) = pyruvate + NADH + H(+)</text>
        <dbReference type="Rhea" id="RHEA:23444"/>
        <dbReference type="ChEBI" id="CHEBI:15361"/>
        <dbReference type="ChEBI" id="CHEBI:15378"/>
        <dbReference type="ChEBI" id="CHEBI:16651"/>
        <dbReference type="ChEBI" id="CHEBI:57540"/>
        <dbReference type="ChEBI" id="CHEBI:57945"/>
        <dbReference type="EC" id="1.1.1.27"/>
    </reaction>
</comment>
<dbReference type="FunFam" id="3.40.50.720:FF:000018">
    <property type="entry name" value="Malate dehydrogenase"/>
    <property type="match status" value="1"/>
</dbReference>
<feature type="binding site" evidence="9">
    <location>
        <begin position="12"/>
        <end position="17"/>
    </location>
    <ligand>
        <name>NAD(+)</name>
        <dbReference type="ChEBI" id="CHEBI:57540"/>
    </ligand>
</feature>
<dbReference type="HAMAP" id="MF_00488">
    <property type="entry name" value="Lactate_dehydrog"/>
    <property type="match status" value="1"/>
</dbReference>
<reference evidence="13 14" key="1">
    <citation type="submission" date="2014-09" db="EMBL/GenBank/DDBJ databases">
        <authorList>
            <person name="Hornung B.V."/>
        </authorList>
    </citation>
    <scope>NUCLEOTIDE SEQUENCE [LARGE SCALE GENOMIC DNA]</scope>
    <source>
        <strain evidence="13 14">FRIFI</strain>
    </source>
</reference>
<dbReference type="SUPFAM" id="SSF56327">
    <property type="entry name" value="LDH C-terminal domain-like"/>
    <property type="match status" value="1"/>
</dbReference>
<feature type="binding site" evidence="7 9">
    <location>
        <position position="37"/>
    </location>
    <ligand>
        <name>NAD(+)</name>
        <dbReference type="ChEBI" id="CHEBI:57540"/>
    </ligand>
</feature>
<keyword evidence="14" id="KW-1185">Reference proteome</keyword>
<dbReference type="Gene3D" id="3.90.110.10">
    <property type="entry name" value="Lactate dehydrogenase/glycoside hydrolase, family 4, C-terminal"/>
    <property type="match status" value="1"/>
</dbReference>
<dbReference type="PROSITE" id="PS00064">
    <property type="entry name" value="L_LDH"/>
    <property type="match status" value="1"/>
</dbReference>